<gene>
    <name evidence="1" type="ORF">DRW41_16350</name>
</gene>
<name>A0A3D8GMN1_9BACI</name>
<dbReference type="EMBL" id="QNQT01000008">
    <property type="protein sequence ID" value="RDU35713.1"/>
    <property type="molecule type" value="Genomic_DNA"/>
</dbReference>
<evidence type="ECO:0000313" key="1">
    <source>
        <dbReference type="EMBL" id="RDU35713.1"/>
    </source>
</evidence>
<accession>A0A3D8GMN1</accession>
<dbReference type="OrthoDB" id="9833833at2"/>
<sequence>MDKILCEIKDALETNELFGIPIGGDFNELLSRPEFSEPLKIEKNNYDYGQFVVERYEDVILVIRMRPEKEVSLPDVLSLFGEGEVNTTSQYKFLSYSSENVYILFSFGLETDILQRIDVSSTIFMD</sequence>
<protein>
    <submittedName>
        <fullName evidence="1">Uncharacterized protein</fullName>
    </submittedName>
</protein>
<reference evidence="1 2" key="1">
    <citation type="submission" date="2018-07" db="EMBL/GenBank/DDBJ databases">
        <title>Bacillus sp. YLB-04 draft genome sequence.</title>
        <authorList>
            <person name="Yu L."/>
            <person name="Tang X."/>
        </authorList>
    </citation>
    <scope>NUCLEOTIDE SEQUENCE [LARGE SCALE GENOMIC DNA]</scope>
    <source>
        <strain evidence="1 2">YLB-04</strain>
    </source>
</reference>
<dbReference type="AlphaFoldDB" id="A0A3D8GMN1"/>
<comment type="caution">
    <text evidence="1">The sequence shown here is derived from an EMBL/GenBank/DDBJ whole genome shotgun (WGS) entry which is preliminary data.</text>
</comment>
<keyword evidence="2" id="KW-1185">Reference proteome</keyword>
<dbReference type="RefSeq" id="WP_115453091.1">
    <property type="nucleotide sequence ID" value="NZ_QNQT01000008.1"/>
</dbReference>
<proteinExistence type="predicted"/>
<dbReference type="Proteomes" id="UP000257144">
    <property type="component" value="Unassembled WGS sequence"/>
</dbReference>
<organism evidence="1 2">
    <name type="scientific">Neobacillus piezotolerans</name>
    <dbReference type="NCBI Taxonomy" id="2259171"/>
    <lineage>
        <taxon>Bacteria</taxon>
        <taxon>Bacillati</taxon>
        <taxon>Bacillota</taxon>
        <taxon>Bacilli</taxon>
        <taxon>Bacillales</taxon>
        <taxon>Bacillaceae</taxon>
        <taxon>Neobacillus</taxon>
    </lineage>
</organism>
<evidence type="ECO:0000313" key="2">
    <source>
        <dbReference type="Proteomes" id="UP000257144"/>
    </source>
</evidence>